<keyword evidence="4" id="KW-1185">Reference proteome</keyword>
<dbReference type="PROSITE" id="PS50405">
    <property type="entry name" value="GST_CTER"/>
    <property type="match status" value="1"/>
</dbReference>
<evidence type="ECO:0000259" key="1">
    <source>
        <dbReference type="PROSITE" id="PS50404"/>
    </source>
</evidence>
<feature type="domain" description="GST N-terminal" evidence="1">
    <location>
        <begin position="2"/>
        <end position="82"/>
    </location>
</feature>
<protein>
    <submittedName>
        <fullName evidence="3">Glutathione S-transferase family protein</fullName>
    </submittedName>
</protein>
<comment type="caution">
    <text evidence="3">The sequence shown here is derived from an EMBL/GenBank/DDBJ whole genome shotgun (WGS) entry which is preliminary data.</text>
</comment>
<accession>A0A4U1IHF5</accession>
<dbReference type="CDD" id="cd00570">
    <property type="entry name" value="GST_N_family"/>
    <property type="match status" value="1"/>
</dbReference>
<dbReference type="PANTHER" id="PTHR44051:SF8">
    <property type="entry name" value="GLUTATHIONE S-TRANSFERASE GSTA"/>
    <property type="match status" value="1"/>
</dbReference>
<dbReference type="AlphaFoldDB" id="A0A4U1IHF5"/>
<dbReference type="Gene3D" id="3.40.30.10">
    <property type="entry name" value="Glutaredoxin"/>
    <property type="match status" value="1"/>
</dbReference>
<reference evidence="3 4" key="1">
    <citation type="submission" date="2019-04" db="EMBL/GenBank/DDBJ databases">
        <authorList>
            <person name="Li Y."/>
            <person name="Wang J."/>
        </authorList>
    </citation>
    <scope>NUCLEOTIDE SEQUENCE [LARGE SCALE GENOMIC DNA]</scope>
    <source>
        <strain evidence="3 4">DSM 14668</strain>
    </source>
</reference>
<dbReference type="InterPro" id="IPR036249">
    <property type="entry name" value="Thioredoxin-like_sf"/>
</dbReference>
<dbReference type="PANTHER" id="PTHR44051">
    <property type="entry name" value="GLUTATHIONE S-TRANSFERASE-RELATED"/>
    <property type="match status" value="1"/>
</dbReference>
<dbReference type="InterPro" id="IPR004045">
    <property type="entry name" value="Glutathione_S-Trfase_N"/>
</dbReference>
<evidence type="ECO:0000259" key="2">
    <source>
        <dbReference type="PROSITE" id="PS50405"/>
    </source>
</evidence>
<dbReference type="SFLD" id="SFLDG00358">
    <property type="entry name" value="Main_(cytGST)"/>
    <property type="match status" value="1"/>
</dbReference>
<keyword evidence="3" id="KW-0808">Transferase</keyword>
<sequence length="220" mass="24739">MSMVRVYGHPFAAFYWKALIALYERDVPFAFLMVDAEHPENVEAVRRLAPTGQFPVLVDGDRTVIESAAIIEYLDLHHGEAPPMVPADPRAAIEARQMDGVFDDYVSAPLSRMVLNALREEDKRDPYVGAEAKATLDKSYAWLNRWMEGRTWAANDAFGLADCAAAPALFYAHWGYPIPASHTALRDYRARLLARPSVARVVDEAKPWRENFPLKGHTPD</sequence>
<evidence type="ECO:0000313" key="4">
    <source>
        <dbReference type="Proteomes" id="UP000309215"/>
    </source>
</evidence>
<dbReference type="Proteomes" id="UP000309215">
    <property type="component" value="Unassembled WGS sequence"/>
</dbReference>
<dbReference type="SUPFAM" id="SSF52833">
    <property type="entry name" value="Thioredoxin-like"/>
    <property type="match status" value="1"/>
</dbReference>
<dbReference type="InterPro" id="IPR010987">
    <property type="entry name" value="Glutathione-S-Trfase_C-like"/>
</dbReference>
<dbReference type="SUPFAM" id="SSF47616">
    <property type="entry name" value="GST C-terminal domain-like"/>
    <property type="match status" value="1"/>
</dbReference>
<name>A0A4U1IHF5_9BACT</name>
<dbReference type="InterPro" id="IPR036282">
    <property type="entry name" value="Glutathione-S-Trfase_C_sf"/>
</dbReference>
<dbReference type="Gene3D" id="1.20.1050.10">
    <property type="match status" value="1"/>
</dbReference>
<feature type="domain" description="GST C-terminal" evidence="2">
    <location>
        <begin position="88"/>
        <end position="214"/>
    </location>
</feature>
<dbReference type="Pfam" id="PF13417">
    <property type="entry name" value="GST_N_3"/>
    <property type="match status" value="1"/>
</dbReference>
<organism evidence="3 4">
    <name type="scientific">Polyangium fumosum</name>
    <dbReference type="NCBI Taxonomy" id="889272"/>
    <lineage>
        <taxon>Bacteria</taxon>
        <taxon>Pseudomonadati</taxon>
        <taxon>Myxococcota</taxon>
        <taxon>Polyangia</taxon>
        <taxon>Polyangiales</taxon>
        <taxon>Polyangiaceae</taxon>
        <taxon>Polyangium</taxon>
    </lineage>
</organism>
<dbReference type="SFLD" id="SFLDS00019">
    <property type="entry name" value="Glutathione_Transferase_(cytos"/>
    <property type="match status" value="1"/>
</dbReference>
<dbReference type="OrthoDB" id="9782992at2"/>
<dbReference type="InterPro" id="IPR004046">
    <property type="entry name" value="GST_C"/>
</dbReference>
<gene>
    <name evidence="3" type="ORF">E8A74_49960</name>
</gene>
<proteinExistence type="predicted"/>
<dbReference type="PROSITE" id="PS50404">
    <property type="entry name" value="GST_NTER"/>
    <property type="match status" value="1"/>
</dbReference>
<dbReference type="InterPro" id="IPR040079">
    <property type="entry name" value="Glutathione_S-Trfase"/>
</dbReference>
<dbReference type="RefSeq" id="WP_136936290.1">
    <property type="nucleotide sequence ID" value="NZ_SSMQ01000128.1"/>
</dbReference>
<dbReference type="GO" id="GO:0016740">
    <property type="term" value="F:transferase activity"/>
    <property type="evidence" value="ECO:0007669"/>
    <property type="project" value="UniProtKB-KW"/>
</dbReference>
<evidence type="ECO:0000313" key="3">
    <source>
        <dbReference type="EMBL" id="TKC93045.1"/>
    </source>
</evidence>
<dbReference type="Pfam" id="PF00043">
    <property type="entry name" value="GST_C"/>
    <property type="match status" value="1"/>
</dbReference>
<dbReference type="EMBL" id="SSMQ01000128">
    <property type="protein sequence ID" value="TKC93045.1"/>
    <property type="molecule type" value="Genomic_DNA"/>
</dbReference>